<accession>A0A0E9QUI3</accession>
<evidence type="ECO:0000313" key="1">
    <source>
        <dbReference type="EMBL" id="JAH19915.1"/>
    </source>
</evidence>
<reference evidence="1" key="2">
    <citation type="journal article" date="2015" name="Fish Shellfish Immunol.">
        <title>Early steps in the European eel (Anguilla anguilla)-Vibrio vulnificus interaction in the gills: Role of the RtxA13 toxin.</title>
        <authorList>
            <person name="Callol A."/>
            <person name="Pajuelo D."/>
            <person name="Ebbesson L."/>
            <person name="Teles M."/>
            <person name="MacKenzie S."/>
            <person name="Amaro C."/>
        </authorList>
    </citation>
    <scope>NUCLEOTIDE SEQUENCE</scope>
</reference>
<dbReference type="AlphaFoldDB" id="A0A0E9QUI3"/>
<protein>
    <submittedName>
        <fullName evidence="1">Uncharacterized protein</fullName>
    </submittedName>
</protein>
<dbReference type="EMBL" id="GBXM01088662">
    <property type="protein sequence ID" value="JAH19915.1"/>
    <property type="molecule type" value="Transcribed_RNA"/>
</dbReference>
<organism evidence="1">
    <name type="scientific">Anguilla anguilla</name>
    <name type="common">European freshwater eel</name>
    <name type="synonym">Muraena anguilla</name>
    <dbReference type="NCBI Taxonomy" id="7936"/>
    <lineage>
        <taxon>Eukaryota</taxon>
        <taxon>Metazoa</taxon>
        <taxon>Chordata</taxon>
        <taxon>Craniata</taxon>
        <taxon>Vertebrata</taxon>
        <taxon>Euteleostomi</taxon>
        <taxon>Actinopterygii</taxon>
        <taxon>Neopterygii</taxon>
        <taxon>Teleostei</taxon>
        <taxon>Anguilliformes</taxon>
        <taxon>Anguillidae</taxon>
        <taxon>Anguilla</taxon>
    </lineage>
</organism>
<proteinExistence type="predicted"/>
<reference evidence="1" key="1">
    <citation type="submission" date="2014-11" db="EMBL/GenBank/DDBJ databases">
        <authorList>
            <person name="Amaro Gonzalez C."/>
        </authorList>
    </citation>
    <scope>NUCLEOTIDE SEQUENCE</scope>
</reference>
<sequence length="29" mass="3239">MVLWLLVSTLTLFDYSPLTSLIKEGLSPT</sequence>
<name>A0A0E9QUI3_ANGAN</name>